<proteinExistence type="inferred from homology"/>
<dbReference type="OrthoDB" id="277191at2759"/>
<protein>
    <submittedName>
        <fullName evidence="2">Mitochondrial-processing peptidase subunit alpha</fullName>
    </submittedName>
</protein>
<comment type="similarity">
    <text evidence="1">Belongs to the peptidase M16 family.</text>
</comment>
<dbReference type="PANTHER" id="PTHR11851:SF49">
    <property type="entry name" value="MITOCHONDRIAL-PROCESSING PEPTIDASE SUBUNIT ALPHA"/>
    <property type="match status" value="1"/>
</dbReference>
<dbReference type="GO" id="GO:0006627">
    <property type="term" value="P:protein processing involved in protein targeting to mitochondrion"/>
    <property type="evidence" value="ECO:0007669"/>
    <property type="project" value="TreeGrafter"/>
</dbReference>
<dbReference type="STRING" id="48709.A0A1D2MUG9"/>
<organism evidence="2 3">
    <name type="scientific">Orchesella cincta</name>
    <name type="common">Springtail</name>
    <name type="synonym">Podura cincta</name>
    <dbReference type="NCBI Taxonomy" id="48709"/>
    <lineage>
        <taxon>Eukaryota</taxon>
        <taxon>Metazoa</taxon>
        <taxon>Ecdysozoa</taxon>
        <taxon>Arthropoda</taxon>
        <taxon>Hexapoda</taxon>
        <taxon>Collembola</taxon>
        <taxon>Entomobryomorpha</taxon>
        <taxon>Entomobryoidea</taxon>
        <taxon>Orchesellidae</taxon>
        <taxon>Orchesellinae</taxon>
        <taxon>Orchesella</taxon>
    </lineage>
</organism>
<dbReference type="GO" id="GO:0005739">
    <property type="term" value="C:mitochondrion"/>
    <property type="evidence" value="ECO:0007669"/>
    <property type="project" value="TreeGrafter"/>
</dbReference>
<dbReference type="Proteomes" id="UP000094527">
    <property type="component" value="Unassembled WGS sequence"/>
</dbReference>
<dbReference type="SUPFAM" id="SSF63411">
    <property type="entry name" value="LuxS/MPP-like metallohydrolase"/>
    <property type="match status" value="1"/>
</dbReference>
<dbReference type="EMBL" id="LJIJ01000506">
    <property type="protein sequence ID" value="ODM96749.1"/>
    <property type="molecule type" value="Genomic_DNA"/>
</dbReference>
<dbReference type="Gene3D" id="3.30.830.10">
    <property type="entry name" value="Metalloenzyme, LuxS/M16 peptidase-like"/>
    <property type="match status" value="1"/>
</dbReference>
<evidence type="ECO:0000313" key="3">
    <source>
        <dbReference type="Proteomes" id="UP000094527"/>
    </source>
</evidence>
<dbReference type="PANTHER" id="PTHR11851">
    <property type="entry name" value="METALLOPROTEASE"/>
    <property type="match status" value="1"/>
</dbReference>
<dbReference type="AlphaFoldDB" id="A0A1D2MUG9"/>
<evidence type="ECO:0000313" key="2">
    <source>
        <dbReference type="EMBL" id="ODM96749.1"/>
    </source>
</evidence>
<dbReference type="GO" id="GO:0046872">
    <property type="term" value="F:metal ion binding"/>
    <property type="evidence" value="ECO:0007669"/>
    <property type="project" value="InterPro"/>
</dbReference>
<sequence>MQRLTTTPTATEGCSASTRVPPEYLGNLTETLMQEFHNMSEPVDSNELERAKCQLQSMLLMNLESRPVLFEDIGRQVLAHGHYVSPAEYIKLIDKVTPDDIRDLAQRMLKSRPSLAALGSLDRLPNINDIIATAEDGDVLKMPQVKGFRR</sequence>
<name>A0A1D2MUG9_ORCCI</name>
<reference evidence="2 3" key="1">
    <citation type="journal article" date="2016" name="Genome Biol. Evol.">
        <title>Gene Family Evolution Reflects Adaptation to Soil Environmental Stressors in the Genome of the Collembolan Orchesella cincta.</title>
        <authorList>
            <person name="Faddeeva-Vakhrusheva A."/>
            <person name="Derks M.F."/>
            <person name="Anvar S.Y."/>
            <person name="Agamennone V."/>
            <person name="Suring W."/>
            <person name="Smit S."/>
            <person name="van Straalen N.M."/>
            <person name="Roelofs D."/>
        </authorList>
    </citation>
    <scope>NUCLEOTIDE SEQUENCE [LARGE SCALE GENOMIC DNA]</scope>
    <source>
        <tissue evidence="2">Mixed pool</tissue>
    </source>
</reference>
<dbReference type="InterPro" id="IPR011249">
    <property type="entry name" value="Metalloenz_LuxS/M16"/>
</dbReference>
<evidence type="ECO:0000256" key="1">
    <source>
        <dbReference type="ARBA" id="ARBA00007261"/>
    </source>
</evidence>
<dbReference type="InterPro" id="IPR050361">
    <property type="entry name" value="MPP/UQCRC_Complex"/>
</dbReference>
<accession>A0A1D2MUG9</accession>
<keyword evidence="3" id="KW-1185">Reference proteome</keyword>
<comment type="caution">
    <text evidence="2">The sequence shown here is derived from an EMBL/GenBank/DDBJ whole genome shotgun (WGS) entry which is preliminary data.</text>
</comment>
<gene>
    <name evidence="2" type="ORF">Ocin01_09926</name>
</gene>